<comment type="caution">
    <text evidence="3">The sequence shown here is derived from an EMBL/GenBank/DDBJ whole genome shotgun (WGS) entry which is preliminary data.</text>
</comment>
<proteinExistence type="predicted"/>
<dbReference type="OrthoDB" id="9997349at2"/>
<dbReference type="RefSeq" id="WP_147148142.1">
    <property type="nucleotide sequence ID" value="NZ_BKAJ01000031.1"/>
</dbReference>
<keyword evidence="4" id="KW-1185">Reference proteome</keyword>
<evidence type="ECO:0000256" key="2">
    <source>
        <dbReference type="SAM" id="SignalP"/>
    </source>
</evidence>
<feature type="region of interest" description="Disordered" evidence="1">
    <location>
        <begin position="33"/>
        <end position="59"/>
    </location>
</feature>
<feature type="compositionally biased region" description="Low complexity" evidence="1">
    <location>
        <begin position="39"/>
        <end position="59"/>
    </location>
</feature>
<feature type="chain" id="PRO_5021714780" evidence="2">
    <location>
        <begin position="19"/>
        <end position="101"/>
    </location>
</feature>
<evidence type="ECO:0000313" key="3">
    <source>
        <dbReference type="EMBL" id="GEP54517.1"/>
    </source>
</evidence>
<dbReference type="Proteomes" id="UP000321058">
    <property type="component" value="Unassembled WGS sequence"/>
</dbReference>
<dbReference type="EMBL" id="BKAJ01000031">
    <property type="protein sequence ID" value="GEP54517.1"/>
    <property type="molecule type" value="Genomic_DNA"/>
</dbReference>
<accession>A0A512N698</accession>
<organism evidence="3 4">
    <name type="scientific">Reyranella soli</name>
    <dbReference type="NCBI Taxonomy" id="1230389"/>
    <lineage>
        <taxon>Bacteria</taxon>
        <taxon>Pseudomonadati</taxon>
        <taxon>Pseudomonadota</taxon>
        <taxon>Alphaproteobacteria</taxon>
        <taxon>Hyphomicrobiales</taxon>
        <taxon>Reyranellaceae</taxon>
        <taxon>Reyranella</taxon>
    </lineage>
</organism>
<evidence type="ECO:0000313" key="4">
    <source>
        <dbReference type="Proteomes" id="UP000321058"/>
    </source>
</evidence>
<protein>
    <submittedName>
        <fullName evidence="3">Uncharacterized protein</fullName>
    </submittedName>
</protein>
<reference evidence="3 4" key="1">
    <citation type="submission" date="2019-07" db="EMBL/GenBank/DDBJ databases">
        <title>Whole genome shotgun sequence of Reyranella soli NBRC 108950.</title>
        <authorList>
            <person name="Hosoyama A."/>
            <person name="Uohara A."/>
            <person name="Ohji S."/>
            <person name="Ichikawa N."/>
        </authorList>
    </citation>
    <scope>NUCLEOTIDE SEQUENCE [LARGE SCALE GENOMIC DNA]</scope>
    <source>
        <strain evidence="3 4">NBRC 108950</strain>
    </source>
</reference>
<gene>
    <name evidence="3" type="ORF">RSO01_16830</name>
</gene>
<keyword evidence="2" id="KW-0732">Signal</keyword>
<feature type="signal peptide" evidence="2">
    <location>
        <begin position="1"/>
        <end position="18"/>
    </location>
</feature>
<evidence type="ECO:0000256" key="1">
    <source>
        <dbReference type="SAM" id="MobiDB-lite"/>
    </source>
</evidence>
<name>A0A512N698_9HYPH</name>
<dbReference type="AlphaFoldDB" id="A0A512N698"/>
<sequence>MMRVLVLLFALLSMPVLAAADMPWSDADAESVGNVLLAQAPPQSQPQGGQQQTGPQRYPGDYCTRHCRPNETPCGDECLAPKGGVTPKCTKKVTTTCPGKP</sequence>